<feature type="transmembrane region" description="Helical" evidence="8">
    <location>
        <begin position="409"/>
        <end position="427"/>
    </location>
</feature>
<keyword evidence="5 8" id="KW-1133">Transmembrane helix</keyword>
<dbReference type="PANTHER" id="PTHR30047:SF7">
    <property type="entry name" value="HIGH-AFFINITY CHOLINE TRANSPORT PROTEIN"/>
    <property type="match status" value="1"/>
</dbReference>
<feature type="transmembrane region" description="Helical" evidence="8">
    <location>
        <begin position="211"/>
        <end position="232"/>
    </location>
</feature>
<protein>
    <submittedName>
        <fullName evidence="9">Glycine betaine transporter</fullName>
    </submittedName>
</protein>
<dbReference type="Proteomes" id="UP001642464">
    <property type="component" value="Unassembled WGS sequence"/>
</dbReference>
<feature type="transmembrane region" description="Helical" evidence="8">
    <location>
        <begin position="747"/>
        <end position="766"/>
    </location>
</feature>
<keyword evidence="4 8" id="KW-0812">Transmembrane</keyword>
<dbReference type="InterPro" id="IPR000060">
    <property type="entry name" value="BCCT_transptr"/>
</dbReference>
<feature type="transmembrane region" description="Helical" evidence="8">
    <location>
        <begin position="719"/>
        <end position="741"/>
    </location>
</feature>
<evidence type="ECO:0000256" key="5">
    <source>
        <dbReference type="ARBA" id="ARBA00022989"/>
    </source>
</evidence>
<feature type="transmembrane region" description="Helical" evidence="8">
    <location>
        <begin position="265"/>
        <end position="287"/>
    </location>
</feature>
<reference evidence="9 10" key="1">
    <citation type="submission" date="2024-02" db="EMBL/GenBank/DDBJ databases">
        <authorList>
            <person name="Chen Y."/>
            <person name="Shah S."/>
            <person name="Dougan E. K."/>
            <person name="Thang M."/>
            <person name="Chan C."/>
        </authorList>
    </citation>
    <scope>NUCLEOTIDE SEQUENCE [LARGE SCALE GENOMIC DNA]</scope>
</reference>
<evidence type="ECO:0000313" key="10">
    <source>
        <dbReference type="Proteomes" id="UP001642464"/>
    </source>
</evidence>
<evidence type="ECO:0000256" key="1">
    <source>
        <dbReference type="ARBA" id="ARBA00004651"/>
    </source>
</evidence>
<feature type="transmembrane region" description="Helical" evidence="8">
    <location>
        <begin position="439"/>
        <end position="463"/>
    </location>
</feature>
<feature type="transmembrane region" description="Helical" evidence="8">
    <location>
        <begin position="307"/>
        <end position="327"/>
    </location>
</feature>
<feature type="region of interest" description="Disordered" evidence="7">
    <location>
        <begin position="35"/>
        <end position="58"/>
    </location>
</feature>
<comment type="subcellular location">
    <subcellularLocation>
        <location evidence="1">Cell membrane</location>
        <topology evidence="1">Multi-pass membrane protein</topology>
    </subcellularLocation>
</comment>
<feature type="transmembrane region" description="Helical" evidence="8">
    <location>
        <begin position="544"/>
        <end position="564"/>
    </location>
</feature>
<evidence type="ECO:0000256" key="6">
    <source>
        <dbReference type="ARBA" id="ARBA00023136"/>
    </source>
</evidence>
<sequence length="815" mass="89794">MIGEAAHVQAVDLEADAGAKAGSVKPMVAEKVDEEMAAGPVGAGGKKLEDEEDGDDKRKSAFPMRTLGFDLPHGGSLSFNPLVSLLGGGLLWGLAIWCMVQPESSLDTLNEWTAWAVKNFSWFFVGVPAFLAFFLLYIFVVYGHQKLAKDQDAQPEFGDVAFFCMLFSAGVAVGLFFFGVSEPLYHLADTRFDTGFKSQDEAAQYAINVTLFHWGLIAWVVYVSVGLALGLASHRDGLPLTIRSTLFPLLGGHTWGWIGDLVDSFTIVTVVAGVCTSLGLGVSSIVTGLQNVDVLPGNLNEDEITNAQVVTIWVITLVATISVVSGLDAGIKTLSYLAFVLGCILLFMVLVLGNTPFLLNLIVQSTGYYLQYTLELTFATDAFGQLTAGDGRALDNRGAAAWWMGSWTVFYWAWWVSWSSFVGVFLARISKGRTIRNVMVFSLILPTCYCILWFCIFGGNGLWMARRAQELVQLGTAQGDPALYQTEDRADCFNPPADPITVSVSNPINPDEEIEWTYENQYPWITPVCLFAGEQSWYDALYQFNPYGGTLSTLSLIAIAIYFVTSSDSGSLVVDHLASNGVEETHYIQRIFWAFTEGALATGLLVSGGANALRALQAASILCGLPFTAILCMMVTAISRMCQDYERPNNQREFELYLFGGVWNIFETILSFGVWKNDERQEAMPFPTQRIWINFAKSLFLPSWTLYEALNARNPSKKVFNISMTVVHAFFFVSWIAIWGASGQKEGLYAFGWLAFILNAFGTAALRMTTRHSGNIRGNVLEDLACATFFYPNCLEQIRLELEAQSVDDETTKLD</sequence>
<feature type="transmembrane region" description="Helical" evidence="8">
    <location>
        <begin position="334"/>
        <end position="353"/>
    </location>
</feature>
<evidence type="ECO:0000256" key="4">
    <source>
        <dbReference type="ARBA" id="ARBA00022692"/>
    </source>
</evidence>
<evidence type="ECO:0000256" key="2">
    <source>
        <dbReference type="ARBA" id="ARBA00022448"/>
    </source>
</evidence>
<keyword evidence="6 8" id="KW-0472">Membrane</keyword>
<evidence type="ECO:0000256" key="8">
    <source>
        <dbReference type="SAM" id="Phobius"/>
    </source>
</evidence>
<keyword evidence="2" id="KW-0813">Transport</keyword>
<comment type="caution">
    <text evidence="9">The sequence shown here is derived from an EMBL/GenBank/DDBJ whole genome shotgun (WGS) entry which is preliminary data.</text>
</comment>
<dbReference type="EMBL" id="CAXAMM010003391">
    <property type="protein sequence ID" value="CAK8999742.1"/>
    <property type="molecule type" value="Genomic_DNA"/>
</dbReference>
<dbReference type="PANTHER" id="PTHR30047">
    <property type="entry name" value="HIGH-AFFINITY CHOLINE TRANSPORT PROTEIN-RELATED"/>
    <property type="match status" value="1"/>
</dbReference>
<gene>
    <name evidence="9" type="ORF">SCF082_LOCUS6187</name>
</gene>
<accession>A0ABP0IE15</accession>
<proteinExistence type="predicted"/>
<evidence type="ECO:0000256" key="3">
    <source>
        <dbReference type="ARBA" id="ARBA00022475"/>
    </source>
</evidence>
<dbReference type="PROSITE" id="PS01303">
    <property type="entry name" value="BCCT"/>
    <property type="match status" value="1"/>
</dbReference>
<keyword evidence="10" id="KW-1185">Reference proteome</keyword>
<evidence type="ECO:0000256" key="7">
    <source>
        <dbReference type="SAM" id="MobiDB-lite"/>
    </source>
</evidence>
<evidence type="ECO:0000313" key="9">
    <source>
        <dbReference type="EMBL" id="CAK8999742.1"/>
    </source>
</evidence>
<feature type="transmembrane region" description="Helical" evidence="8">
    <location>
        <begin position="656"/>
        <end position="675"/>
    </location>
</feature>
<feature type="transmembrane region" description="Helical" evidence="8">
    <location>
        <begin position="120"/>
        <end position="140"/>
    </location>
</feature>
<keyword evidence="3" id="KW-1003">Cell membrane</keyword>
<feature type="transmembrane region" description="Helical" evidence="8">
    <location>
        <begin position="616"/>
        <end position="635"/>
    </location>
</feature>
<feature type="transmembrane region" description="Helical" evidence="8">
    <location>
        <begin position="591"/>
        <end position="610"/>
    </location>
</feature>
<feature type="transmembrane region" description="Helical" evidence="8">
    <location>
        <begin position="82"/>
        <end position="100"/>
    </location>
</feature>
<feature type="transmembrane region" description="Helical" evidence="8">
    <location>
        <begin position="160"/>
        <end position="180"/>
    </location>
</feature>
<organism evidence="9 10">
    <name type="scientific">Durusdinium trenchii</name>
    <dbReference type="NCBI Taxonomy" id="1381693"/>
    <lineage>
        <taxon>Eukaryota</taxon>
        <taxon>Sar</taxon>
        <taxon>Alveolata</taxon>
        <taxon>Dinophyceae</taxon>
        <taxon>Suessiales</taxon>
        <taxon>Symbiodiniaceae</taxon>
        <taxon>Durusdinium</taxon>
    </lineage>
</organism>
<name>A0ABP0IE15_9DINO</name>
<dbReference type="InterPro" id="IPR018093">
    <property type="entry name" value="BCCT_CS"/>
</dbReference>
<dbReference type="Pfam" id="PF02028">
    <property type="entry name" value="BCCT"/>
    <property type="match status" value="2"/>
</dbReference>